<evidence type="ECO:0000256" key="3">
    <source>
        <dbReference type="ARBA" id="ARBA00022692"/>
    </source>
</evidence>
<keyword evidence="2" id="KW-1003">Cell membrane</keyword>
<dbReference type="GO" id="GO:0005886">
    <property type="term" value="C:plasma membrane"/>
    <property type="evidence" value="ECO:0007669"/>
    <property type="project" value="UniProtKB-SubCell"/>
</dbReference>
<dbReference type="Proteomes" id="UP000091979">
    <property type="component" value="Unassembled WGS sequence"/>
</dbReference>
<keyword evidence="8" id="KW-1185">Reference proteome</keyword>
<feature type="transmembrane region" description="Helical" evidence="6">
    <location>
        <begin position="40"/>
        <end position="60"/>
    </location>
</feature>
<feature type="transmembrane region" description="Helical" evidence="6">
    <location>
        <begin position="140"/>
        <end position="164"/>
    </location>
</feature>
<dbReference type="AlphaFoldDB" id="A0A1B7XN21"/>
<name>A0A1B7XN21_9BACT</name>
<dbReference type="RefSeq" id="WP_066852086.1">
    <property type="nucleotide sequence ID" value="NZ_JXMS01000002.1"/>
</dbReference>
<gene>
    <name evidence="7" type="ORF">SP90_02185</name>
</gene>
<dbReference type="InterPro" id="IPR001123">
    <property type="entry name" value="LeuE-type"/>
</dbReference>
<evidence type="ECO:0000256" key="4">
    <source>
        <dbReference type="ARBA" id="ARBA00022989"/>
    </source>
</evidence>
<dbReference type="GO" id="GO:0033228">
    <property type="term" value="P:cysteine export across plasma membrane"/>
    <property type="evidence" value="ECO:0007669"/>
    <property type="project" value="TreeGrafter"/>
</dbReference>
<evidence type="ECO:0000256" key="1">
    <source>
        <dbReference type="ARBA" id="ARBA00004651"/>
    </source>
</evidence>
<sequence>MLEFFVPFAIFISVMTGTPGPGNMTMLAIGQTTGFRSAVPFLLGTTIGFAALNILVAMGLGEAFQRWEWLALTLKLGGTVYILYLAYKIFKLQAAPPETAKQFSIGEGLLLHPLSPKSWAMSVAAYSQFFYLLPLTPKTVGMFVIPFMIGQVTFHSMWCGLGAGLYNSLKSPQTRLLVNSSLVILMLGATVYALMT</sequence>
<evidence type="ECO:0000256" key="6">
    <source>
        <dbReference type="SAM" id="Phobius"/>
    </source>
</evidence>
<dbReference type="PANTHER" id="PTHR30086:SF20">
    <property type="entry name" value="ARGININE EXPORTER PROTEIN ARGO-RELATED"/>
    <property type="match status" value="1"/>
</dbReference>
<evidence type="ECO:0000313" key="8">
    <source>
        <dbReference type="Proteomes" id="UP000091979"/>
    </source>
</evidence>
<dbReference type="EMBL" id="JXMS01000002">
    <property type="protein sequence ID" value="OBQ56885.1"/>
    <property type="molecule type" value="Genomic_DNA"/>
</dbReference>
<feature type="transmembrane region" description="Helical" evidence="6">
    <location>
        <begin position="67"/>
        <end position="87"/>
    </location>
</feature>
<reference evidence="7 8" key="1">
    <citation type="submission" date="2015-01" db="EMBL/GenBank/DDBJ databases">
        <title>Desulfovibrio sp. JC271 draft genome sequence.</title>
        <authorList>
            <person name="Shivani Y."/>
            <person name="Subhash Y."/>
            <person name="Sasikala C."/>
            <person name="Ramana C.V."/>
        </authorList>
    </citation>
    <scope>NUCLEOTIDE SEQUENCE [LARGE SCALE GENOMIC DNA]</scope>
    <source>
        <strain evidence="7 8">JC271</strain>
    </source>
</reference>
<keyword evidence="4 6" id="KW-1133">Transmembrane helix</keyword>
<evidence type="ECO:0000256" key="5">
    <source>
        <dbReference type="ARBA" id="ARBA00023136"/>
    </source>
</evidence>
<keyword evidence="3 6" id="KW-0812">Transmembrane</keyword>
<protein>
    <recommendedName>
        <fullName evidence="9">Lysine transporter LysE</fullName>
    </recommendedName>
</protein>
<comment type="subcellular location">
    <subcellularLocation>
        <location evidence="1">Cell membrane</location>
        <topology evidence="1">Multi-pass membrane protein</topology>
    </subcellularLocation>
</comment>
<evidence type="ECO:0008006" key="9">
    <source>
        <dbReference type="Google" id="ProtNLM"/>
    </source>
</evidence>
<evidence type="ECO:0000256" key="2">
    <source>
        <dbReference type="ARBA" id="ARBA00022475"/>
    </source>
</evidence>
<keyword evidence="5 6" id="KW-0472">Membrane</keyword>
<accession>A0A1B7XN21</accession>
<dbReference type="GO" id="GO:0015171">
    <property type="term" value="F:amino acid transmembrane transporter activity"/>
    <property type="evidence" value="ECO:0007669"/>
    <property type="project" value="TreeGrafter"/>
</dbReference>
<dbReference type="PANTHER" id="PTHR30086">
    <property type="entry name" value="ARGININE EXPORTER PROTEIN ARGO"/>
    <property type="match status" value="1"/>
</dbReference>
<evidence type="ECO:0000313" key="7">
    <source>
        <dbReference type="EMBL" id="OBQ56885.1"/>
    </source>
</evidence>
<comment type="caution">
    <text evidence="7">The sequence shown here is derived from an EMBL/GenBank/DDBJ whole genome shotgun (WGS) entry which is preliminary data.</text>
</comment>
<feature type="transmembrane region" description="Helical" evidence="6">
    <location>
        <begin position="176"/>
        <end position="195"/>
    </location>
</feature>
<dbReference type="PATRIC" id="fig|1560234.3.peg.1323"/>
<dbReference type="OrthoDB" id="9804822at2"/>
<organism evidence="7 8">
    <name type="scientific">Halodesulfovibrio spirochaetisodalis</name>
    <dbReference type="NCBI Taxonomy" id="1560234"/>
    <lineage>
        <taxon>Bacteria</taxon>
        <taxon>Pseudomonadati</taxon>
        <taxon>Thermodesulfobacteriota</taxon>
        <taxon>Desulfovibrionia</taxon>
        <taxon>Desulfovibrionales</taxon>
        <taxon>Desulfovibrionaceae</taxon>
        <taxon>Halodesulfovibrio</taxon>
    </lineage>
</organism>
<dbReference type="Pfam" id="PF01810">
    <property type="entry name" value="LysE"/>
    <property type="match status" value="1"/>
</dbReference>
<proteinExistence type="predicted"/>